<keyword evidence="4" id="KW-0378">Hydrolase</keyword>
<dbReference type="CDD" id="cd03392">
    <property type="entry name" value="PAP2_like_2"/>
    <property type="match status" value="1"/>
</dbReference>
<dbReference type="OrthoDB" id="5289372at2"/>
<protein>
    <submittedName>
        <fullName evidence="10">Phosphatase PAP2 family protein</fullName>
    </submittedName>
</protein>
<evidence type="ECO:0000313" key="10">
    <source>
        <dbReference type="EMBL" id="TPW78134.1"/>
    </source>
</evidence>
<evidence type="ECO:0000256" key="4">
    <source>
        <dbReference type="ARBA" id="ARBA00022801"/>
    </source>
</evidence>
<dbReference type="Pfam" id="PF01569">
    <property type="entry name" value="PAP2"/>
    <property type="match status" value="1"/>
</dbReference>
<accession>A0A506XYW8</accession>
<comment type="subcellular location">
    <subcellularLocation>
        <location evidence="1">Cell membrane</location>
        <topology evidence="1">Multi-pass membrane protein</topology>
    </subcellularLocation>
</comment>
<dbReference type="PANTHER" id="PTHR14969:SF62">
    <property type="entry name" value="DECAPRENYLPHOSPHORYL-5-PHOSPHORIBOSE PHOSPHATASE RV3807C-RELATED"/>
    <property type="match status" value="1"/>
</dbReference>
<dbReference type="PANTHER" id="PTHR14969">
    <property type="entry name" value="SPHINGOSINE-1-PHOSPHATE PHOSPHOHYDROLASE"/>
    <property type="match status" value="1"/>
</dbReference>
<feature type="transmembrane region" description="Helical" evidence="8">
    <location>
        <begin position="50"/>
        <end position="70"/>
    </location>
</feature>
<evidence type="ECO:0000313" key="11">
    <source>
        <dbReference type="Proteomes" id="UP000316252"/>
    </source>
</evidence>
<dbReference type="GO" id="GO:0005886">
    <property type="term" value="C:plasma membrane"/>
    <property type="evidence" value="ECO:0007669"/>
    <property type="project" value="UniProtKB-SubCell"/>
</dbReference>
<name>A0A506XYW8_9MICO</name>
<evidence type="ECO:0000256" key="6">
    <source>
        <dbReference type="ARBA" id="ARBA00023136"/>
    </source>
</evidence>
<keyword evidence="11" id="KW-1185">Reference proteome</keyword>
<dbReference type="EMBL" id="VHQG01000001">
    <property type="protein sequence ID" value="TPW78134.1"/>
    <property type="molecule type" value="Genomic_DNA"/>
</dbReference>
<dbReference type="InterPro" id="IPR000326">
    <property type="entry name" value="PAP2/HPO"/>
</dbReference>
<evidence type="ECO:0000256" key="5">
    <source>
        <dbReference type="ARBA" id="ARBA00022989"/>
    </source>
</evidence>
<dbReference type="SMART" id="SM00014">
    <property type="entry name" value="acidPPc"/>
    <property type="match status" value="1"/>
</dbReference>
<proteinExistence type="predicted"/>
<dbReference type="AlphaFoldDB" id="A0A506XYW8"/>
<evidence type="ECO:0000256" key="1">
    <source>
        <dbReference type="ARBA" id="ARBA00004651"/>
    </source>
</evidence>
<dbReference type="Gene3D" id="1.20.144.10">
    <property type="entry name" value="Phosphatidic acid phosphatase type 2/haloperoxidase"/>
    <property type="match status" value="1"/>
</dbReference>
<evidence type="ECO:0000256" key="3">
    <source>
        <dbReference type="ARBA" id="ARBA00022692"/>
    </source>
</evidence>
<dbReference type="GO" id="GO:0016787">
    <property type="term" value="F:hydrolase activity"/>
    <property type="evidence" value="ECO:0007669"/>
    <property type="project" value="UniProtKB-KW"/>
</dbReference>
<sequence length="204" mass="21751">MAEIIEHRNPIWEVPSLLFNAIGGGWFAVFVVPLGVLAVLLILRRPWAALYWALACGASAGLVQLLKALFGRARPNDILVAVDPGSFPSGHTANAATLAVVLGVLLARRWVWVLGVIYVVAMMLSRTYLGAHWMTDTLGGLLIGVAVGLLGWAALAGPVERERQRRRELASARFADPDRGAGRTADASAERPSRDPSPGDGGAR</sequence>
<evidence type="ECO:0000259" key="9">
    <source>
        <dbReference type="SMART" id="SM00014"/>
    </source>
</evidence>
<keyword evidence="2" id="KW-1003">Cell membrane</keyword>
<dbReference type="SUPFAM" id="SSF48317">
    <property type="entry name" value="Acid phosphatase/Vanadium-dependent haloperoxidase"/>
    <property type="match status" value="1"/>
</dbReference>
<dbReference type="Proteomes" id="UP000316252">
    <property type="component" value="Unassembled WGS sequence"/>
</dbReference>
<evidence type="ECO:0000256" key="2">
    <source>
        <dbReference type="ARBA" id="ARBA00022475"/>
    </source>
</evidence>
<feature type="region of interest" description="Disordered" evidence="7">
    <location>
        <begin position="163"/>
        <end position="204"/>
    </location>
</feature>
<keyword evidence="6 8" id="KW-0472">Membrane</keyword>
<feature type="compositionally biased region" description="Basic and acidic residues" evidence="7">
    <location>
        <begin position="163"/>
        <end position="181"/>
    </location>
</feature>
<feature type="transmembrane region" description="Helical" evidence="8">
    <location>
        <begin position="137"/>
        <end position="157"/>
    </location>
</feature>
<dbReference type="InterPro" id="IPR036938">
    <property type="entry name" value="PAP2/HPO_sf"/>
</dbReference>
<keyword evidence="3 8" id="KW-0812">Transmembrane</keyword>
<reference evidence="10 11" key="1">
    <citation type="submission" date="2019-06" db="EMBL/GenBank/DDBJ databases">
        <authorList>
            <person name="Li F."/>
        </authorList>
    </citation>
    <scope>NUCLEOTIDE SEQUENCE [LARGE SCALE GENOMIC DNA]</scope>
    <source>
        <strain evidence="10 11">10F1D-1</strain>
    </source>
</reference>
<evidence type="ECO:0000256" key="7">
    <source>
        <dbReference type="SAM" id="MobiDB-lite"/>
    </source>
</evidence>
<comment type="caution">
    <text evidence="10">The sequence shown here is derived from an EMBL/GenBank/DDBJ whole genome shotgun (WGS) entry which is preliminary data.</text>
</comment>
<feature type="domain" description="Phosphatidic acid phosphatase type 2/haloperoxidase" evidence="9">
    <location>
        <begin position="48"/>
        <end position="152"/>
    </location>
</feature>
<gene>
    <name evidence="10" type="ORF">FJ657_01205</name>
</gene>
<feature type="transmembrane region" description="Helical" evidence="8">
    <location>
        <begin position="17"/>
        <end position="43"/>
    </location>
</feature>
<keyword evidence="5 8" id="KW-1133">Transmembrane helix</keyword>
<organism evidence="10 11">
    <name type="scientific">Schumannella soli</name>
    <dbReference type="NCBI Taxonomy" id="2590779"/>
    <lineage>
        <taxon>Bacteria</taxon>
        <taxon>Bacillati</taxon>
        <taxon>Actinomycetota</taxon>
        <taxon>Actinomycetes</taxon>
        <taxon>Micrococcales</taxon>
        <taxon>Microbacteriaceae</taxon>
        <taxon>Schumannella</taxon>
    </lineage>
</organism>
<evidence type="ECO:0000256" key="8">
    <source>
        <dbReference type="SAM" id="Phobius"/>
    </source>
</evidence>